<reference evidence="1" key="1">
    <citation type="submission" date="2013-12" db="EMBL/GenBank/DDBJ databases">
        <authorList>
            <person name="Aslett M."/>
        </authorList>
    </citation>
    <scope>NUCLEOTIDE SEQUENCE [LARGE SCALE GENOMIC DNA]</scope>
    <source>
        <strain evidence="1">Lindley</strain>
    </source>
</reference>
<name>A0A183CBM5_GLOPA</name>
<evidence type="ECO:0000313" key="1">
    <source>
        <dbReference type="Proteomes" id="UP000050741"/>
    </source>
</evidence>
<proteinExistence type="predicted"/>
<organism evidence="1 2">
    <name type="scientific">Globodera pallida</name>
    <name type="common">Potato cyst nematode worm</name>
    <name type="synonym">Heterodera pallida</name>
    <dbReference type="NCBI Taxonomy" id="36090"/>
    <lineage>
        <taxon>Eukaryota</taxon>
        <taxon>Metazoa</taxon>
        <taxon>Ecdysozoa</taxon>
        <taxon>Nematoda</taxon>
        <taxon>Chromadorea</taxon>
        <taxon>Rhabditida</taxon>
        <taxon>Tylenchina</taxon>
        <taxon>Tylenchomorpha</taxon>
        <taxon>Tylenchoidea</taxon>
        <taxon>Heteroderidae</taxon>
        <taxon>Heteroderinae</taxon>
        <taxon>Globodera</taxon>
    </lineage>
</organism>
<evidence type="ECO:0000313" key="2">
    <source>
        <dbReference type="WBParaSite" id="GPLIN_001027600"/>
    </source>
</evidence>
<dbReference type="Proteomes" id="UP000050741">
    <property type="component" value="Unassembled WGS sequence"/>
</dbReference>
<dbReference type="WBParaSite" id="GPLIN_001027600">
    <property type="protein sequence ID" value="GPLIN_001027600"/>
    <property type="gene ID" value="GPLIN_001027600"/>
</dbReference>
<reference evidence="1" key="2">
    <citation type="submission" date="2014-05" db="EMBL/GenBank/DDBJ databases">
        <title>The genome and life-stage specific transcriptomes of Globodera pallida elucidate key aspects of plant parasitism by a cyst nematode.</title>
        <authorList>
            <person name="Cotton J.A."/>
            <person name="Lilley C.J."/>
            <person name="Jones L.M."/>
            <person name="Kikuchi T."/>
            <person name="Reid A.J."/>
            <person name="Thorpe P."/>
            <person name="Tsai I.J."/>
            <person name="Beasley H."/>
            <person name="Blok V."/>
            <person name="Cock P.J.A."/>
            <person name="Van den Akker S.E."/>
            <person name="Holroyd N."/>
            <person name="Hunt M."/>
            <person name="Mantelin S."/>
            <person name="Naghra H."/>
            <person name="Pain A."/>
            <person name="Palomares-Rius J.E."/>
            <person name="Zarowiecki M."/>
            <person name="Berriman M."/>
            <person name="Jones J.T."/>
            <person name="Urwin P.E."/>
        </authorList>
    </citation>
    <scope>NUCLEOTIDE SEQUENCE [LARGE SCALE GENOMIC DNA]</scope>
    <source>
        <strain evidence="1">Lindley</strain>
    </source>
</reference>
<dbReference type="AlphaFoldDB" id="A0A183CBM5"/>
<protein>
    <submittedName>
        <fullName evidence="2">Uncharacterized protein</fullName>
    </submittedName>
</protein>
<accession>A0A183CBM5</accession>
<sequence>MLRLSDKNLKERILGKCRRVNYILQLLILQNLLLKTRPKRDINETSIEDEKERKRNQKISENLEVYKQKFKEETAELLNSLDKRSNGQLDEEFNKALVELRDKMVAHWTWLYKQHVC</sequence>
<reference evidence="2" key="3">
    <citation type="submission" date="2016-06" db="UniProtKB">
        <authorList>
            <consortium name="WormBaseParasite"/>
        </authorList>
    </citation>
    <scope>IDENTIFICATION</scope>
</reference>
<keyword evidence="1" id="KW-1185">Reference proteome</keyword>